<gene>
    <name evidence="2" type="ORF">CFP75_39130</name>
</gene>
<evidence type="ECO:0000313" key="3">
    <source>
        <dbReference type="Proteomes" id="UP000215563"/>
    </source>
</evidence>
<dbReference type="AlphaFoldDB" id="A0A229R9P0"/>
<sequence length="120" mass="13777">PARPEPIRPEPARAEPRPQAVQPPAWPPADTRPQDGRPPQTRRPGPEAPGRPPLPQRRRQTNLVPQLMEDRPAVQREEVREDTPELARNRLAAFQQGTRRGRDTEPTDEYTDHDMYGDRD</sequence>
<evidence type="ECO:0000256" key="1">
    <source>
        <dbReference type="SAM" id="MobiDB-lite"/>
    </source>
</evidence>
<reference evidence="2 3" key="1">
    <citation type="submission" date="2017-07" db="EMBL/GenBank/DDBJ databases">
        <title>Amycolatopsis alba DSM 44262 Genome sequencing and assembly.</title>
        <authorList>
            <person name="Kaur N."/>
            <person name="Mayilraj S."/>
        </authorList>
    </citation>
    <scope>NUCLEOTIDE SEQUENCE [LARGE SCALE GENOMIC DNA]</scope>
    <source>
        <strain evidence="2 3">DSM 44262</strain>
    </source>
</reference>
<protein>
    <recommendedName>
        <fullName evidence="4">Histidine kinase</fullName>
    </recommendedName>
</protein>
<feature type="region of interest" description="Disordered" evidence="1">
    <location>
        <begin position="1"/>
        <end position="120"/>
    </location>
</feature>
<keyword evidence="3" id="KW-1185">Reference proteome</keyword>
<evidence type="ECO:0008006" key="4">
    <source>
        <dbReference type="Google" id="ProtNLM"/>
    </source>
</evidence>
<comment type="caution">
    <text evidence="2">The sequence shown here is derived from an EMBL/GenBank/DDBJ whole genome shotgun (WGS) entry which is preliminary data.</text>
</comment>
<feature type="compositionally biased region" description="Basic and acidic residues" evidence="1">
    <location>
        <begin position="1"/>
        <end position="16"/>
    </location>
</feature>
<feature type="compositionally biased region" description="Basic and acidic residues" evidence="1">
    <location>
        <begin position="100"/>
        <end position="120"/>
    </location>
</feature>
<accession>A0A229R9P0</accession>
<dbReference type="EMBL" id="NMQU01000154">
    <property type="protein sequence ID" value="OXM43295.1"/>
    <property type="molecule type" value="Genomic_DNA"/>
</dbReference>
<dbReference type="Proteomes" id="UP000215563">
    <property type="component" value="Unassembled WGS sequence"/>
</dbReference>
<feature type="compositionally biased region" description="Basic and acidic residues" evidence="1">
    <location>
        <begin position="68"/>
        <end position="88"/>
    </location>
</feature>
<proteinExistence type="predicted"/>
<evidence type="ECO:0000313" key="2">
    <source>
        <dbReference type="EMBL" id="OXM43295.1"/>
    </source>
</evidence>
<organism evidence="2 3">
    <name type="scientific">Amycolatopsis alba DSM 44262</name>
    <dbReference type="NCBI Taxonomy" id="1125972"/>
    <lineage>
        <taxon>Bacteria</taxon>
        <taxon>Bacillati</taxon>
        <taxon>Actinomycetota</taxon>
        <taxon>Actinomycetes</taxon>
        <taxon>Pseudonocardiales</taxon>
        <taxon>Pseudonocardiaceae</taxon>
        <taxon>Amycolatopsis</taxon>
    </lineage>
</organism>
<name>A0A229R9P0_AMYAL</name>
<feature type="compositionally biased region" description="Pro residues" evidence="1">
    <location>
        <begin position="46"/>
        <end position="55"/>
    </location>
</feature>
<feature type="non-terminal residue" evidence="2">
    <location>
        <position position="1"/>
    </location>
</feature>